<sequence length="426" mass="46322">MNVPMAANAQTAKYDFCHRRVHKLESASNCPEGYAKSRIGSFCSMNCPSHYPIKCGPTCAAGGSSCKSLALRQAKKVTDMALFLATGGALGAIKKVLENFNKVKCPAKIASASIRAHFYATQNKPQRAVDKLQEAVAACIGASAITQPIVDYIKKTVEQYKATTKNPSDAFLELTAIGEVKKAIEKQQITPAELQKMNNVMANKQACGPAIQSVIDDVIDFIKDKRPQIRDINAMHEELIKSDHLLDKVPAVDKLCFPGNTPEREKLMKTIDTIIGGILAEAYIEADANTAKSQIALEVAKFGLDTIAIFDPSGIAALINSVVSEFCTSSSHAQAVDGELPVETDGNGFKVKKSMWTNEVANGKVNIRFTNSAKRAVGLKFYPVGPRCRLPRSPTPTHYRSRQWAGATESRSSQESRNSYRSFSVD</sequence>
<evidence type="ECO:0000256" key="1">
    <source>
        <dbReference type="SAM" id="MobiDB-lite"/>
    </source>
</evidence>
<comment type="caution">
    <text evidence="2">The sequence shown here is derived from an EMBL/GenBank/DDBJ whole genome shotgun (WGS) entry which is preliminary data.</text>
</comment>
<evidence type="ECO:0000313" key="3">
    <source>
        <dbReference type="Proteomes" id="UP000794436"/>
    </source>
</evidence>
<name>A0A8K1CEN1_PYTOL</name>
<keyword evidence="3" id="KW-1185">Reference proteome</keyword>
<proteinExistence type="predicted"/>
<dbReference type="EMBL" id="SPLM01000076">
    <property type="protein sequence ID" value="TMW61415.1"/>
    <property type="molecule type" value="Genomic_DNA"/>
</dbReference>
<dbReference type="Proteomes" id="UP000794436">
    <property type="component" value="Unassembled WGS sequence"/>
</dbReference>
<organism evidence="2 3">
    <name type="scientific">Pythium oligandrum</name>
    <name type="common">Mycoparasitic fungus</name>
    <dbReference type="NCBI Taxonomy" id="41045"/>
    <lineage>
        <taxon>Eukaryota</taxon>
        <taxon>Sar</taxon>
        <taxon>Stramenopiles</taxon>
        <taxon>Oomycota</taxon>
        <taxon>Peronosporomycetes</taxon>
        <taxon>Pythiales</taxon>
        <taxon>Pythiaceae</taxon>
        <taxon>Pythium</taxon>
    </lineage>
</organism>
<feature type="compositionally biased region" description="Polar residues" evidence="1">
    <location>
        <begin position="409"/>
        <end position="426"/>
    </location>
</feature>
<dbReference type="AlphaFoldDB" id="A0A8K1CEN1"/>
<accession>A0A8K1CEN1</accession>
<reference evidence="2" key="1">
    <citation type="submission" date="2019-03" db="EMBL/GenBank/DDBJ databases">
        <title>Long read genome sequence of the mycoparasitic Pythium oligandrum ATCC 38472 isolated from sugarbeet rhizosphere.</title>
        <authorList>
            <person name="Gaulin E."/>
        </authorList>
    </citation>
    <scope>NUCLEOTIDE SEQUENCE</scope>
    <source>
        <strain evidence="2">ATCC 38472_TT</strain>
    </source>
</reference>
<evidence type="ECO:0000313" key="2">
    <source>
        <dbReference type="EMBL" id="TMW61415.1"/>
    </source>
</evidence>
<protein>
    <submittedName>
        <fullName evidence="2">Uncharacterized protein</fullName>
    </submittedName>
</protein>
<feature type="region of interest" description="Disordered" evidence="1">
    <location>
        <begin position="392"/>
        <end position="426"/>
    </location>
</feature>
<gene>
    <name evidence="2" type="ORF">Poli38472_012606</name>
</gene>